<name>A0A1L7UK63_FUSMA</name>
<evidence type="ECO:0000313" key="2">
    <source>
        <dbReference type="Proteomes" id="UP000184255"/>
    </source>
</evidence>
<dbReference type="GeneID" id="65093722"/>
<proteinExistence type="predicted"/>
<dbReference type="AlphaFoldDB" id="A0A1L7UK63"/>
<sequence>MTKGPPAVSVSLASANFSRMRRGRYVSRQRCSAAPHFLSSFFAATATATATTTTTSRLSSQTRLIVMADSSSNLSSPPANSDLAVLVDRIFREVFTQLGEIKTQLDTMNGRLDTLEATVRDHGQHSARIDRRLTSARPLQQPISVLDSSTAELVSLVRFSPLWSIQRLARTSPISPAPMARSSDFTLVSSVPFCKPSTCAVLETLSRSEVTSCARLALPRFGLRAVSVFPRLSHSGMEFGVIGS</sequence>
<protein>
    <submittedName>
        <fullName evidence="1">Uncharacterized protein</fullName>
    </submittedName>
</protein>
<gene>
    <name evidence="1" type="ORF">FMAN_14475</name>
</gene>
<keyword evidence="2" id="KW-1185">Reference proteome</keyword>
<comment type="caution">
    <text evidence="1">The sequence shown here is derived from an EMBL/GenBank/DDBJ whole genome shotgun (WGS) entry which is preliminary data.</text>
</comment>
<accession>A0A1L7UK63</accession>
<evidence type="ECO:0000313" key="1">
    <source>
        <dbReference type="EMBL" id="CVL07596.1"/>
    </source>
</evidence>
<dbReference type="RefSeq" id="XP_041690584.1">
    <property type="nucleotide sequence ID" value="XM_041825177.1"/>
</dbReference>
<dbReference type="VEuPathDB" id="FungiDB:FMAN_14475"/>
<organism evidence="1 2">
    <name type="scientific">Fusarium mangiferae</name>
    <name type="common">Mango malformation disease fungus</name>
    <dbReference type="NCBI Taxonomy" id="192010"/>
    <lineage>
        <taxon>Eukaryota</taxon>
        <taxon>Fungi</taxon>
        <taxon>Dikarya</taxon>
        <taxon>Ascomycota</taxon>
        <taxon>Pezizomycotina</taxon>
        <taxon>Sordariomycetes</taxon>
        <taxon>Hypocreomycetidae</taxon>
        <taxon>Hypocreales</taxon>
        <taxon>Nectriaceae</taxon>
        <taxon>Fusarium</taxon>
        <taxon>Fusarium fujikuroi species complex</taxon>
    </lineage>
</organism>
<dbReference type="EMBL" id="FCQH01000020">
    <property type="protein sequence ID" value="CVL07596.1"/>
    <property type="molecule type" value="Genomic_DNA"/>
</dbReference>
<reference evidence="2" key="1">
    <citation type="journal article" date="2016" name="Genome Biol. Evol.">
        <title>Comparative 'omics' of the Fusarium fujikuroi species complex highlights differences in genetic potential and metabolite synthesis.</title>
        <authorList>
            <person name="Niehaus E.-M."/>
            <person name="Muensterkoetter M."/>
            <person name="Proctor R.H."/>
            <person name="Brown D.W."/>
            <person name="Sharon A."/>
            <person name="Idan Y."/>
            <person name="Oren-Young L."/>
            <person name="Sieber C.M."/>
            <person name="Novak O."/>
            <person name="Pencik A."/>
            <person name="Tarkowska D."/>
            <person name="Hromadova K."/>
            <person name="Freeman S."/>
            <person name="Maymon M."/>
            <person name="Elazar M."/>
            <person name="Youssef S.A."/>
            <person name="El-Shabrawy E.S.M."/>
            <person name="Shalaby A.B.A."/>
            <person name="Houterman P."/>
            <person name="Brock N.L."/>
            <person name="Burkhardt I."/>
            <person name="Tsavkelova E.A."/>
            <person name="Dickschat J.S."/>
            <person name="Galuszka P."/>
            <person name="Gueldener U."/>
            <person name="Tudzynski B."/>
        </authorList>
    </citation>
    <scope>NUCLEOTIDE SEQUENCE [LARGE SCALE GENOMIC DNA]</scope>
    <source>
        <strain evidence="2">MRC7560</strain>
    </source>
</reference>
<dbReference type="Proteomes" id="UP000184255">
    <property type="component" value="Unassembled WGS sequence"/>
</dbReference>